<evidence type="ECO:0000256" key="6">
    <source>
        <dbReference type="ARBA" id="ARBA00022962"/>
    </source>
</evidence>
<dbReference type="PROSITE" id="PS51278">
    <property type="entry name" value="GATASE_TYPE_2"/>
    <property type="match status" value="1"/>
</dbReference>
<dbReference type="PANTHER" id="PTHR43284:SF1">
    <property type="entry name" value="ASPARAGINE SYNTHETASE"/>
    <property type="match status" value="1"/>
</dbReference>
<keyword evidence="12" id="KW-1185">Reference proteome</keyword>
<dbReference type="STRING" id="758820.SAMN00777080_0673"/>
<dbReference type="InterPro" id="IPR029055">
    <property type="entry name" value="Ntn_hydrolases_N"/>
</dbReference>
<dbReference type="Pfam" id="PF13537">
    <property type="entry name" value="GATase_7"/>
    <property type="match status" value="1"/>
</dbReference>
<keyword evidence="5 9" id="KW-0067">ATP-binding</keyword>
<dbReference type="GO" id="GO:0004066">
    <property type="term" value="F:asparagine synthase (glutamine-hydrolyzing) activity"/>
    <property type="evidence" value="ECO:0007669"/>
    <property type="project" value="UniProtKB-EC"/>
</dbReference>
<dbReference type="InterPro" id="IPR017932">
    <property type="entry name" value="GATase_2_dom"/>
</dbReference>
<evidence type="ECO:0000313" key="11">
    <source>
        <dbReference type="EMBL" id="SMD42136.1"/>
    </source>
</evidence>
<dbReference type="GO" id="GO:0005524">
    <property type="term" value="F:ATP binding"/>
    <property type="evidence" value="ECO:0007669"/>
    <property type="project" value="UniProtKB-KW"/>
</dbReference>
<dbReference type="EMBL" id="LT838813">
    <property type="protein sequence ID" value="SMD42136.1"/>
    <property type="molecule type" value="Genomic_DNA"/>
</dbReference>
<dbReference type="PANTHER" id="PTHR43284">
    <property type="entry name" value="ASPARAGINE SYNTHETASE (GLUTAMINE-HYDROLYZING)"/>
    <property type="match status" value="1"/>
</dbReference>
<evidence type="ECO:0000256" key="8">
    <source>
        <dbReference type="PIRSR" id="PIRSR001589-1"/>
    </source>
</evidence>
<dbReference type="CDD" id="cd00712">
    <property type="entry name" value="AsnB"/>
    <property type="match status" value="1"/>
</dbReference>
<evidence type="ECO:0000256" key="2">
    <source>
        <dbReference type="ARBA" id="ARBA00005752"/>
    </source>
</evidence>
<dbReference type="SUPFAM" id="SSF52402">
    <property type="entry name" value="Adenine nucleotide alpha hydrolases-like"/>
    <property type="match status" value="1"/>
</dbReference>
<feature type="binding site" evidence="9">
    <location>
        <begin position="360"/>
        <end position="361"/>
    </location>
    <ligand>
        <name>ATP</name>
        <dbReference type="ChEBI" id="CHEBI:30616"/>
    </ligand>
</feature>
<dbReference type="Pfam" id="PF00733">
    <property type="entry name" value="Asn_synthase"/>
    <property type="match status" value="1"/>
</dbReference>
<dbReference type="CDD" id="cd01991">
    <property type="entry name" value="Asn_synthase_B_C"/>
    <property type="match status" value="1"/>
</dbReference>
<name>A0A1W2H0W1_9BACT</name>
<comment type="pathway">
    <text evidence="1">Amino-acid biosynthesis; L-asparagine biosynthesis; L-asparagine from L-aspartate (L-Gln route): step 1/1.</text>
</comment>
<dbReference type="InterPro" id="IPR051786">
    <property type="entry name" value="ASN_synthetase/amidase"/>
</dbReference>
<dbReference type="Proteomes" id="UP000192333">
    <property type="component" value="Chromosome I"/>
</dbReference>
<dbReference type="NCBIfam" id="TIGR01536">
    <property type="entry name" value="asn_synth_AEB"/>
    <property type="match status" value="1"/>
</dbReference>
<reference evidence="12" key="1">
    <citation type="submission" date="2017-04" db="EMBL/GenBank/DDBJ databases">
        <authorList>
            <person name="Varghese N."/>
            <person name="Submissions S."/>
        </authorList>
    </citation>
    <scope>NUCLEOTIDE SEQUENCE [LARGE SCALE GENOMIC DNA]</scope>
    <source>
        <strain evidence="12">DSM 16537</strain>
    </source>
</reference>
<comment type="similarity">
    <text evidence="2">Belongs to the asparagine synthetase family.</text>
</comment>
<evidence type="ECO:0000256" key="4">
    <source>
        <dbReference type="ARBA" id="ARBA00022741"/>
    </source>
</evidence>
<dbReference type="Gene3D" id="3.40.50.620">
    <property type="entry name" value="HUPs"/>
    <property type="match status" value="1"/>
</dbReference>
<keyword evidence="4 9" id="KW-0547">Nucleotide-binding</keyword>
<protein>
    <recommendedName>
        <fullName evidence="3">asparagine synthase (glutamine-hydrolyzing)</fullName>
        <ecNumber evidence="3">6.3.5.4</ecNumber>
    </recommendedName>
</protein>
<evidence type="ECO:0000256" key="3">
    <source>
        <dbReference type="ARBA" id="ARBA00012737"/>
    </source>
</evidence>
<feature type="binding site" evidence="9">
    <location>
        <position position="99"/>
    </location>
    <ligand>
        <name>L-glutamine</name>
        <dbReference type="ChEBI" id="CHEBI:58359"/>
    </ligand>
</feature>
<keyword evidence="6 8" id="KW-0315">Glutamine amidotransferase</keyword>
<dbReference type="InterPro" id="IPR001962">
    <property type="entry name" value="Asn_synthase"/>
</dbReference>
<dbReference type="AlphaFoldDB" id="A0A1W2H0W1"/>
<dbReference type="InterPro" id="IPR006426">
    <property type="entry name" value="Asn_synth_AEB"/>
</dbReference>
<keyword evidence="8" id="KW-0061">Asparagine biosynthesis</keyword>
<dbReference type="InterPro" id="IPR014729">
    <property type="entry name" value="Rossmann-like_a/b/a_fold"/>
</dbReference>
<feature type="active site" description="For GATase activity" evidence="8">
    <location>
        <position position="2"/>
    </location>
</feature>
<sequence length="595" mass="68419">MCGINVIINANSDGQKAIEAMTNATIHRGPDHSGFSKVSENVFFAGNRLKILDLTDASNQPIWNDEKDAVLVWNGALYNYQDLRKELLDLGCSFSSNSDSEVLLKWLKTHGSKKLSALEGMFALVFADLIKNEIIIARDISGEKPLHYFQQDTIWYFSSESRGITAGLNFLPKIDPKQFIPFFYYRNSFTDKTFFEKVDQILPGEVLVLDFQGKVLDRKKLKIIPATHRILDQITFEETLKDAVLKSFHAERPVGMVLSGGADSSLLYAMWYEETGQAIPTYTVALEKKFRKKYADPHFADFFGKKYPSQHHEIFVDKKIILDNWNGYIQSLDQPIGDSAGFLTWYVAKEAKESVKVLVSGAGADELFGGYRRHKAFQHYLANPRLFHWMKSMGKNIPLPLAWQKLLQSIHQNPEMTFIQMAALQEIPDELMSHFQNWYPKTNHPFKNALDWDRTFYLVNDILKIHDNACMAHGIEGRAPYLNQQLLSLTAALSEKPLLELAGKKQIKTALKKRGLEKIANRKKLGFGLPLMEWFGEKDFRNWVFPAIHKMDKDWGKEFPPEMRKLSANPEKSDKRHFLQLWNLFILASWLENKQ</sequence>
<dbReference type="RefSeq" id="WP_084118971.1">
    <property type="nucleotide sequence ID" value="NZ_LT838813.1"/>
</dbReference>
<evidence type="ECO:0000256" key="7">
    <source>
        <dbReference type="ARBA" id="ARBA00048741"/>
    </source>
</evidence>
<proteinExistence type="inferred from homology"/>
<evidence type="ECO:0000256" key="9">
    <source>
        <dbReference type="PIRSR" id="PIRSR001589-2"/>
    </source>
</evidence>
<dbReference type="GO" id="GO:0006529">
    <property type="term" value="P:asparagine biosynthetic process"/>
    <property type="evidence" value="ECO:0007669"/>
    <property type="project" value="UniProtKB-KW"/>
</dbReference>
<dbReference type="InterPro" id="IPR033738">
    <property type="entry name" value="AsnB_N"/>
</dbReference>
<evidence type="ECO:0000256" key="1">
    <source>
        <dbReference type="ARBA" id="ARBA00005187"/>
    </source>
</evidence>
<dbReference type="Gene3D" id="3.60.20.10">
    <property type="entry name" value="Glutamine Phosphoribosylpyrophosphate, subunit 1, domain 1"/>
    <property type="match status" value="1"/>
</dbReference>
<evidence type="ECO:0000259" key="10">
    <source>
        <dbReference type="PROSITE" id="PS51278"/>
    </source>
</evidence>
<keyword evidence="8" id="KW-0028">Amino-acid biosynthesis</keyword>
<dbReference type="GO" id="GO:0005829">
    <property type="term" value="C:cytosol"/>
    <property type="evidence" value="ECO:0007669"/>
    <property type="project" value="TreeGrafter"/>
</dbReference>
<evidence type="ECO:0000256" key="5">
    <source>
        <dbReference type="ARBA" id="ARBA00022840"/>
    </source>
</evidence>
<organism evidence="11 12">
    <name type="scientific">Aquiflexum balticum DSM 16537</name>
    <dbReference type="NCBI Taxonomy" id="758820"/>
    <lineage>
        <taxon>Bacteria</taxon>
        <taxon>Pseudomonadati</taxon>
        <taxon>Bacteroidota</taxon>
        <taxon>Cytophagia</taxon>
        <taxon>Cytophagales</taxon>
        <taxon>Cyclobacteriaceae</taxon>
        <taxon>Aquiflexum</taxon>
    </lineage>
</organism>
<dbReference type="OrthoDB" id="9763290at2"/>
<dbReference type="SUPFAM" id="SSF56235">
    <property type="entry name" value="N-terminal nucleophile aminohydrolases (Ntn hydrolases)"/>
    <property type="match status" value="1"/>
</dbReference>
<evidence type="ECO:0000313" key="12">
    <source>
        <dbReference type="Proteomes" id="UP000192333"/>
    </source>
</evidence>
<comment type="catalytic activity">
    <reaction evidence="7">
        <text>L-aspartate + L-glutamine + ATP + H2O = L-asparagine + L-glutamate + AMP + diphosphate + H(+)</text>
        <dbReference type="Rhea" id="RHEA:12228"/>
        <dbReference type="ChEBI" id="CHEBI:15377"/>
        <dbReference type="ChEBI" id="CHEBI:15378"/>
        <dbReference type="ChEBI" id="CHEBI:29985"/>
        <dbReference type="ChEBI" id="CHEBI:29991"/>
        <dbReference type="ChEBI" id="CHEBI:30616"/>
        <dbReference type="ChEBI" id="CHEBI:33019"/>
        <dbReference type="ChEBI" id="CHEBI:58048"/>
        <dbReference type="ChEBI" id="CHEBI:58359"/>
        <dbReference type="ChEBI" id="CHEBI:456215"/>
        <dbReference type="EC" id="6.3.5.4"/>
    </reaction>
</comment>
<feature type="binding site" evidence="9">
    <location>
        <position position="284"/>
    </location>
    <ligand>
        <name>ATP</name>
        <dbReference type="ChEBI" id="CHEBI:30616"/>
    </ligand>
</feature>
<feature type="domain" description="Glutamine amidotransferase type-2" evidence="10">
    <location>
        <begin position="2"/>
        <end position="212"/>
    </location>
</feature>
<dbReference type="EC" id="6.3.5.4" evidence="3"/>
<dbReference type="PIRSF" id="PIRSF001589">
    <property type="entry name" value="Asn_synthetase_glu-h"/>
    <property type="match status" value="1"/>
</dbReference>
<gene>
    <name evidence="11" type="ORF">SAMN00777080_0673</name>
</gene>
<accession>A0A1W2H0W1</accession>